<dbReference type="EMBL" id="MU128951">
    <property type="protein sequence ID" value="KAF9515337.1"/>
    <property type="molecule type" value="Genomic_DNA"/>
</dbReference>
<gene>
    <name evidence="2" type="ORF">BS47DRAFT_1342059</name>
</gene>
<sequence length="106" mass="11656">MNTKSGSADRTRRVAGAGKYEESASAEFHVIKGDPVLGEPALFVNDPAVTVVRCAECVFLAVIQVTQITVDSLNAPSIIESLLHDRRVCIRFQILCEMIGRKTFLY</sequence>
<protein>
    <submittedName>
        <fullName evidence="2">Uncharacterized protein</fullName>
    </submittedName>
</protein>
<feature type="region of interest" description="Disordered" evidence="1">
    <location>
        <begin position="1"/>
        <end position="20"/>
    </location>
</feature>
<keyword evidence="3" id="KW-1185">Reference proteome</keyword>
<accession>A0A9P6B0Q9</accession>
<dbReference type="AlphaFoldDB" id="A0A9P6B0Q9"/>
<organism evidence="2 3">
    <name type="scientific">Hydnum rufescens UP504</name>
    <dbReference type="NCBI Taxonomy" id="1448309"/>
    <lineage>
        <taxon>Eukaryota</taxon>
        <taxon>Fungi</taxon>
        <taxon>Dikarya</taxon>
        <taxon>Basidiomycota</taxon>
        <taxon>Agaricomycotina</taxon>
        <taxon>Agaricomycetes</taxon>
        <taxon>Cantharellales</taxon>
        <taxon>Hydnaceae</taxon>
        <taxon>Hydnum</taxon>
    </lineage>
</organism>
<evidence type="ECO:0000313" key="2">
    <source>
        <dbReference type="EMBL" id="KAF9515337.1"/>
    </source>
</evidence>
<proteinExistence type="predicted"/>
<name>A0A9P6B0Q9_9AGAM</name>
<dbReference type="Proteomes" id="UP000886523">
    <property type="component" value="Unassembled WGS sequence"/>
</dbReference>
<reference evidence="2" key="1">
    <citation type="journal article" date="2020" name="Nat. Commun.">
        <title>Large-scale genome sequencing of mycorrhizal fungi provides insights into the early evolution of symbiotic traits.</title>
        <authorList>
            <person name="Miyauchi S."/>
            <person name="Kiss E."/>
            <person name="Kuo A."/>
            <person name="Drula E."/>
            <person name="Kohler A."/>
            <person name="Sanchez-Garcia M."/>
            <person name="Morin E."/>
            <person name="Andreopoulos B."/>
            <person name="Barry K.W."/>
            <person name="Bonito G."/>
            <person name="Buee M."/>
            <person name="Carver A."/>
            <person name="Chen C."/>
            <person name="Cichocki N."/>
            <person name="Clum A."/>
            <person name="Culley D."/>
            <person name="Crous P.W."/>
            <person name="Fauchery L."/>
            <person name="Girlanda M."/>
            <person name="Hayes R.D."/>
            <person name="Keri Z."/>
            <person name="LaButti K."/>
            <person name="Lipzen A."/>
            <person name="Lombard V."/>
            <person name="Magnuson J."/>
            <person name="Maillard F."/>
            <person name="Murat C."/>
            <person name="Nolan M."/>
            <person name="Ohm R.A."/>
            <person name="Pangilinan J."/>
            <person name="Pereira M.F."/>
            <person name="Perotto S."/>
            <person name="Peter M."/>
            <person name="Pfister S."/>
            <person name="Riley R."/>
            <person name="Sitrit Y."/>
            <person name="Stielow J.B."/>
            <person name="Szollosi G."/>
            <person name="Zifcakova L."/>
            <person name="Stursova M."/>
            <person name="Spatafora J.W."/>
            <person name="Tedersoo L."/>
            <person name="Vaario L.M."/>
            <person name="Yamada A."/>
            <person name="Yan M."/>
            <person name="Wang P."/>
            <person name="Xu J."/>
            <person name="Bruns T."/>
            <person name="Baldrian P."/>
            <person name="Vilgalys R."/>
            <person name="Dunand C."/>
            <person name="Henrissat B."/>
            <person name="Grigoriev I.V."/>
            <person name="Hibbett D."/>
            <person name="Nagy L.G."/>
            <person name="Martin F.M."/>
        </authorList>
    </citation>
    <scope>NUCLEOTIDE SEQUENCE</scope>
    <source>
        <strain evidence="2">UP504</strain>
    </source>
</reference>
<evidence type="ECO:0000313" key="3">
    <source>
        <dbReference type="Proteomes" id="UP000886523"/>
    </source>
</evidence>
<comment type="caution">
    <text evidence="2">The sequence shown here is derived from an EMBL/GenBank/DDBJ whole genome shotgun (WGS) entry which is preliminary data.</text>
</comment>
<evidence type="ECO:0000256" key="1">
    <source>
        <dbReference type="SAM" id="MobiDB-lite"/>
    </source>
</evidence>